<proteinExistence type="predicted"/>
<dbReference type="InterPro" id="IPR033413">
    <property type="entry name" value="DUF5117"/>
</dbReference>
<dbReference type="CDD" id="cd04276">
    <property type="entry name" value="ZnMc_MMP_like_2"/>
    <property type="match status" value="1"/>
</dbReference>
<dbReference type="Proteomes" id="UP000315700">
    <property type="component" value="Chromosome"/>
</dbReference>
<keyword evidence="5" id="KW-1185">Reference proteome</keyword>
<feature type="chain" id="PRO_5022058888" description="DUF5117 domain-containing protein" evidence="1">
    <location>
        <begin position="24"/>
        <end position="883"/>
    </location>
</feature>
<dbReference type="Pfam" id="PF17148">
    <property type="entry name" value="DUF5117"/>
    <property type="match status" value="1"/>
</dbReference>
<name>A0A517S834_9PLAN</name>
<reference evidence="4 5" key="1">
    <citation type="submission" date="2019-02" db="EMBL/GenBank/DDBJ databases">
        <title>Deep-cultivation of Planctomycetes and their phenomic and genomic characterization uncovers novel biology.</title>
        <authorList>
            <person name="Wiegand S."/>
            <person name="Jogler M."/>
            <person name="Boedeker C."/>
            <person name="Pinto D."/>
            <person name="Vollmers J."/>
            <person name="Rivas-Marin E."/>
            <person name="Kohn T."/>
            <person name="Peeters S.H."/>
            <person name="Heuer A."/>
            <person name="Rast P."/>
            <person name="Oberbeckmann S."/>
            <person name="Bunk B."/>
            <person name="Jeske O."/>
            <person name="Meyerdierks A."/>
            <person name="Storesund J.E."/>
            <person name="Kallscheuer N."/>
            <person name="Luecker S."/>
            <person name="Lage O.M."/>
            <person name="Pohl T."/>
            <person name="Merkel B.J."/>
            <person name="Hornburger P."/>
            <person name="Mueller R.-W."/>
            <person name="Bruemmer F."/>
            <person name="Labrenz M."/>
            <person name="Spormann A.M."/>
            <person name="Op den Camp H."/>
            <person name="Overmann J."/>
            <person name="Amann R."/>
            <person name="Jetten M.S.M."/>
            <person name="Mascher T."/>
            <person name="Medema M.H."/>
            <person name="Devos D.P."/>
            <person name="Kaster A.-K."/>
            <person name="Ovreas L."/>
            <person name="Rohde M."/>
            <person name="Galperin M.Y."/>
            <person name="Jogler C."/>
        </authorList>
    </citation>
    <scope>NUCLEOTIDE SEQUENCE [LARGE SCALE GENOMIC DNA]</scope>
    <source>
        <strain evidence="4 5">Pan44</strain>
    </source>
</reference>
<keyword evidence="1" id="KW-0732">Signal</keyword>
<feature type="signal peptide" evidence="1">
    <location>
        <begin position="1"/>
        <end position="23"/>
    </location>
</feature>
<evidence type="ECO:0008006" key="6">
    <source>
        <dbReference type="Google" id="ProtNLM"/>
    </source>
</evidence>
<feature type="domain" description="EcxA zinc-binding" evidence="2">
    <location>
        <begin position="464"/>
        <end position="785"/>
    </location>
</feature>
<protein>
    <recommendedName>
        <fullName evidence="6">DUF5117 domain-containing protein</fullName>
    </recommendedName>
</protein>
<dbReference type="SUPFAM" id="SSF55486">
    <property type="entry name" value="Metalloproteases ('zincins'), catalytic domain"/>
    <property type="match status" value="1"/>
</dbReference>
<dbReference type="InterPro" id="IPR024079">
    <property type="entry name" value="MetalloPept_cat_dom_sf"/>
</dbReference>
<gene>
    <name evidence="4" type="ORF">Pan44_03000</name>
</gene>
<evidence type="ECO:0000313" key="4">
    <source>
        <dbReference type="EMBL" id="QDT52291.1"/>
    </source>
</evidence>
<dbReference type="Pfam" id="PF16313">
    <property type="entry name" value="DUF4953"/>
    <property type="match status" value="1"/>
</dbReference>
<evidence type="ECO:0000256" key="1">
    <source>
        <dbReference type="SAM" id="SignalP"/>
    </source>
</evidence>
<dbReference type="GO" id="GO:0008237">
    <property type="term" value="F:metallopeptidase activity"/>
    <property type="evidence" value="ECO:0007669"/>
    <property type="project" value="InterPro"/>
</dbReference>
<accession>A0A517S834</accession>
<dbReference type="Gene3D" id="3.40.390.10">
    <property type="entry name" value="Collagenase (Catalytic Domain)"/>
    <property type="match status" value="1"/>
</dbReference>
<organism evidence="4 5">
    <name type="scientific">Caulifigura coniformis</name>
    <dbReference type="NCBI Taxonomy" id="2527983"/>
    <lineage>
        <taxon>Bacteria</taxon>
        <taxon>Pseudomonadati</taxon>
        <taxon>Planctomycetota</taxon>
        <taxon>Planctomycetia</taxon>
        <taxon>Planctomycetales</taxon>
        <taxon>Planctomycetaceae</taxon>
        <taxon>Caulifigura</taxon>
    </lineage>
</organism>
<dbReference type="InParanoid" id="A0A517S834"/>
<dbReference type="RefSeq" id="WP_197453749.1">
    <property type="nucleotide sequence ID" value="NZ_CP036271.1"/>
</dbReference>
<dbReference type="KEGG" id="ccos:Pan44_03000"/>
<feature type="domain" description="DUF5117" evidence="3">
    <location>
        <begin position="109"/>
        <end position="288"/>
    </location>
</feature>
<evidence type="ECO:0000259" key="2">
    <source>
        <dbReference type="Pfam" id="PF16313"/>
    </source>
</evidence>
<dbReference type="PANTHER" id="PTHR38478:SF1">
    <property type="entry name" value="ZINC DEPENDENT METALLOPROTEASE DOMAIN LIPOPROTEIN"/>
    <property type="match status" value="1"/>
</dbReference>
<dbReference type="EMBL" id="CP036271">
    <property type="protein sequence ID" value="QDT52291.1"/>
    <property type="molecule type" value="Genomic_DNA"/>
</dbReference>
<dbReference type="AlphaFoldDB" id="A0A517S834"/>
<evidence type="ECO:0000313" key="5">
    <source>
        <dbReference type="Proteomes" id="UP000315700"/>
    </source>
</evidence>
<dbReference type="PANTHER" id="PTHR38478">
    <property type="entry name" value="PEPTIDASE M1A AND M12B"/>
    <property type="match status" value="1"/>
</dbReference>
<sequence length="883" mass="98130" precursor="true">MRCSLPSLLASAAIALIAVPASAQETSKTPMAGASESKPAKSKYETLIEGKTKVTGLWTLYHKEQQLLAELKSSDLSKDYIVLPSISKGVSSGMVIGGMSWQPDDDDLVWAFKKMDEKLFVLRRNFRYKAAPGSPEAKAVEFAYSDSVIYALPILTTAPNGSIVVDMTSVFMSDDLGIGRQLGLGFRLANDRSTWGKVKSFPNNVELEVAAVYTGIGIGGPETVPDSRGVQVGVHYSISPLPAVGSSYKPRAADDRIGYFLTAVKDFSNRTDDEHFTRYINRWDLKKKDASLDVSTPEKSIEFYIEKTCPVFLRPTVEAGILEWNKAFAKLGFSNAIRVQHEEEFENSAGVEIDPEDVRYNFFRWITADAGFAMGPSRVDPRTGQILDADIIFDNGFLDSWKSQFETFNAQTAEALQPNWSPFDLTAPTGHRHTAACTYCKDMQHQMGFAAATFLGHGITLDGKLPEEFVHQGLKEVVMHEVGHTLGLRHNFKASSWKSLEEINDPAKSKSEPTFASVMDYAPPNIVPKGTPQGAYYTTTLGPYDMWAIEYGYKIIKGDEKAELAKIAARAGEPGLAYLTDEDTRGTIDPDPLSNRFDMGKDSLAYLRRQLNNSNELLPQVVDKAVKDGEGYQRATQMYGLLFREYWRAAGFAARFPGGVYVSREHKGDAGKNPPFQPVDPQEQRDAMALISEFAFASPKIDGPKLNYLSVSRWYHWGMNQATRLDKPVHDEVLSAQSAILRQLMNSTTLRRILDNEFKAPSDQDPYTLAEHLKLTVDGIFSEFKPAEMAGEFTAKKPMISSFRRNLQREAIRTLASLVTQSGAPEDARTLARMHLQSLNDQIKSLLEAKDLKFDDYTRAHLLDSRSKITQALEAKVSLPTVQ</sequence>
<dbReference type="InterPro" id="IPR034032">
    <property type="entry name" value="Zn_MMP-like_bac"/>
</dbReference>
<dbReference type="InterPro" id="IPR032534">
    <property type="entry name" value="EcxA_zinc-bd"/>
</dbReference>
<evidence type="ECO:0000259" key="3">
    <source>
        <dbReference type="Pfam" id="PF17148"/>
    </source>
</evidence>